<protein>
    <submittedName>
        <fullName evidence="2">Uncharacterized protein</fullName>
    </submittedName>
</protein>
<organism evidence="2 3">
    <name type="scientific">Thalassiosira oceanica</name>
    <name type="common">Marine diatom</name>
    <dbReference type="NCBI Taxonomy" id="159749"/>
    <lineage>
        <taxon>Eukaryota</taxon>
        <taxon>Sar</taxon>
        <taxon>Stramenopiles</taxon>
        <taxon>Ochrophyta</taxon>
        <taxon>Bacillariophyta</taxon>
        <taxon>Coscinodiscophyceae</taxon>
        <taxon>Thalassiosirophycidae</taxon>
        <taxon>Thalassiosirales</taxon>
        <taxon>Thalassiosiraceae</taxon>
        <taxon>Thalassiosira</taxon>
    </lineage>
</organism>
<gene>
    <name evidence="2" type="ORF">THAOC_35531</name>
</gene>
<dbReference type="Proteomes" id="UP000266841">
    <property type="component" value="Unassembled WGS sequence"/>
</dbReference>
<feature type="compositionally biased region" description="Acidic residues" evidence="1">
    <location>
        <begin position="178"/>
        <end position="187"/>
    </location>
</feature>
<dbReference type="AlphaFoldDB" id="K0R1L6"/>
<accession>K0R1L6</accession>
<feature type="compositionally biased region" description="Acidic residues" evidence="1">
    <location>
        <begin position="289"/>
        <end position="301"/>
    </location>
</feature>
<feature type="region of interest" description="Disordered" evidence="1">
    <location>
        <begin position="272"/>
        <end position="336"/>
    </location>
</feature>
<name>K0R1L6_THAOC</name>
<evidence type="ECO:0000256" key="1">
    <source>
        <dbReference type="SAM" id="MobiDB-lite"/>
    </source>
</evidence>
<keyword evidence="3" id="KW-1185">Reference proteome</keyword>
<evidence type="ECO:0000313" key="3">
    <source>
        <dbReference type="Proteomes" id="UP000266841"/>
    </source>
</evidence>
<sequence>MTMISGANQYKPPPQGHIQYAHVLGVTLSRWQSLADSGDQGLSFSEIPFHALFEQDTALGGGVVLQPLTLTNPAQFRRDDETLVRVEVAAVHFGNLSAMDFFPVWETFVLAAGIYVETPVLNKSESRPILLVEGAIPIYVSIATEPCAWFVRSFPLRSAIRPNARAVRDAGGNHGPDEAPEDEESDASGDTNVLPSSPASEMSLSDDGGEEDASDPPTTAEFLANDLGMRMPELADVLHEVKTDQHITRTLQCSVHFKEEKSQKIFFEGGPAVEADGGAASANMQREEDREEVEQEDEAAVEEGRERVEDAEDTGAKECSPYDVENEAYAEKFHPD</sequence>
<comment type="caution">
    <text evidence="2">The sequence shown here is derived from an EMBL/GenBank/DDBJ whole genome shotgun (WGS) entry which is preliminary data.</text>
</comment>
<evidence type="ECO:0000313" key="2">
    <source>
        <dbReference type="EMBL" id="EJK45835.1"/>
    </source>
</evidence>
<dbReference type="EMBL" id="AGNL01048211">
    <property type="protein sequence ID" value="EJK45835.1"/>
    <property type="molecule type" value="Genomic_DNA"/>
</dbReference>
<feature type="compositionally biased region" description="Polar residues" evidence="1">
    <location>
        <begin position="191"/>
        <end position="203"/>
    </location>
</feature>
<proteinExistence type="predicted"/>
<reference evidence="2 3" key="1">
    <citation type="journal article" date="2012" name="Genome Biol.">
        <title>Genome and low-iron response of an oceanic diatom adapted to chronic iron limitation.</title>
        <authorList>
            <person name="Lommer M."/>
            <person name="Specht M."/>
            <person name="Roy A.S."/>
            <person name="Kraemer L."/>
            <person name="Andreson R."/>
            <person name="Gutowska M.A."/>
            <person name="Wolf J."/>
            <person name="Bergner S.V."/>
            <person name="Schilhabel M.B."/>
            <person name="Klostermeier U.C."/>
            <person name="Beiko R.G."/>
            <person name="Rosenstiel P."/>
            <person name="Hippler M."/>
            <person name="Laroche J."/>
        </authorList>
    </citation>
    <scope>NUCLEOTIDE SEQUENCE [LARGE SCALE GENOMIC DNA]</scope>
    <source>
        <strain evidence="2 3">CCMP1005</strain>
    </source>
</reference>
<feature type="region of interest" description="Disordered" evidence="1">
    <location>
        <begin position="167"/>
        <end position="220"/>
    </location>
</feature>